<organism evidence="1">
    <name type="scientific">Oikopleura dioica</name>
    <name type="common">Tunicate</name>
    <dbReference type="NCBI Taxonomy" id="34765"/>
    <lineage>
        <taxon>Eukaryota</taxon>
        <taxon>Metazoa</taxon>
        <taxon>Chordata</taxon>
        <taxon>Tunicata</taxon>
        <taxon>Appendicularia</taxon>
        <taxon>Copelata</taxon>
        <taxon>Oikopleuridae</taxon>
        <taxon>Oikopleura</taxon>
    </lineage>
</organism>
<evidence type="ECO:0000313" key="1">
    <source>
        <dbReference type="EMBL" id="CBY08716.1"/>
    </source>
</evidence>
<protein>
    <submittedName>
        <fullName evidence="1">Uncharacterized protein</fullName>
    </submittedName>
</protein>
<proteinExistence type="predicted"/>
<name>E4XAQ4_OIKDI</name>
<dbReference type="InParanoid" id="E4XAQ4"/>
<reference evidence="1" key="1">
    <citation type="journal article" date="2010" name="Science">
        <title>Plasticity of animal genome architecture unmasked by rapid evolution of a pelagic tunicate.</title>
        <authorList>
            <person name="Denoeud F."/>
            <person name="Henriet S."/>
            <person name="Mungpakdee S."/>
            <person name="Aury J.M."/>
            <person name="Da Silva C."/>
            <person name="Brinkmann H."/>
            <person name="Mikhaleva J."/>
            <person name="Olsen L.C."/>
            <person name="Jubin C."/>
            <person name="Canestro C."/>
            <person name="Bouquet J.M."/>
            <person name="Danks G."/>
            <person name="Poulain J."/>
            <person name="Campsteijn C."/>
            <person name="Adamski M."/>
            <person name="Cross I."/>
            <person name="Yadetie F."/>
            <person name="Muffato M."/>
            <person name="Louis A."/>
            <person name="Butcher S."/>
            <person name="Tsagkogeorga G."/>
            <person name="Konrad A."/>
            <person name="Singh S."/>
            <person name="Jensen M.F."/>
            <person name="Cong E.H."/>
            <person name="Eikeseth-Otteraa H."/>
            <person name="Noel B."/>
            <person name="Anthouard V."/>
            <person name="Porcel B.M."/>
            <person name="Kachouri-Lafond R."/>
            <person name="Nishino A."/>
            <person name="Ugolini M."/>
            <person name="Chourrout P."/>
            <person name="Nishida H."/>
            <person name="Aasland R."/>
            <person name="Huzurbazar S."/>
            <person name="Westhof E."/>
            <person name="Delsuc F."/>
            <person name="Lehrach H."/>
            <person name="Reinhardt R."/>
            <person name="Weissenbach J."/>
            <person name="Roy S.W."/>
            <person name="Artiguenave F."/>
            <person name="Postlethwait J.H."/>
            <person name="Manak J.R."/>
            <person name="Thompson E.M."/>
            <person name="Jaillon O."/>
            <person name="Du Pasquier L."/>
            <person name="Boudinot P."/>
            <person name="Liberles D.A."/>
            <person name="Volff J.N."/>
            <person name="Philippe H."/>
            <person name="Lenhard B."/>
            <person name="Roest Crollius H."/>
            <person name="Wincker P."/>
            <person name="Chourrout D."/>
        </authorList>
    </citation>
    <scope>NUCLEOTIDE SEQUENCE [LARGE SCALE GENOMIC DNA]</scope>
</reference>
<dbReference type="Proteomes" id="UP000001307">
    <property type="component" value="Unassembled WGS sequence"/>
</dbReference>
<dbReference type="EMBL" id="FN655778">
    <property type="protein sequence ID" value="CBY40102.1"/>
    <property type="molecule type" value="Genomic_DNA"/>
</dbReference>
<keyword evidence="3" id="KW-1185">Reference proteome</keyword>
<dbReference type="EMBL" id="FN653032">
    <property type="protein sequence ID" value="CBY08716.1"/>
    <property type="molecule type" value="Genomic_DNA"/>
</dbReference>
<accession>E4XAQ4</accession>
<evidence type="ECO:0000313" key="3">
    <source>
        <dbReference type="Proteomes" id="UP000001307"/>
    </source>
</evidence>
<evidence type="ECO:0000313" key="2">
    <source>
        <dbReference type="EMBL" id="CBY40102.1"/>
    </source>
</evidence>
<dbReference type="AlphaFoldDB" id="E4XAQ4"/>
<gene>
    <name evidence="1" type="ORF">GSOID_T00005303001</name>
    <name evidence="2" type="ORF">GSOID_T00022077001</name>
</gene>
<dbReference type="Proteomes" id="UP000011014">
    <property type="component" value="Unassembled WGS sequence"/>
</dbReference>
<sequence>MSDIICSTTQTGLDLAYDAAKNVGGATLDAFCTDTNKQFYETDDCDIDWPCGNADAMKASFLLFVILALLFLKN</sequence>